<evidence type="ECO:0000313" key="6">
    <source>
        <dbReference type="Proteomes" id="UP001500822"/>
    </source>
</evidence>
<dbReference type="SUPFAM" id="SSF50978">
    <property type="entry name" value="WD40 repeat-like"/>
    <property type="match status" value="2"/>
</dbReference>
<dbReference type="Pfam" id="PF20703">
    <property type="entry name" value="nSTAND1"/>
    <property type="match status" value="1"/>
</dbReference>
<evidence type="ECO:0000259" key="4">
    <source>
        <dbReference type="Pfam" id="PF20703"/>
    </source>
</evidence>
<evidence type="ECO:0000256" key="2">
    <source>
        <dbReference type="ARBA" id="ARBA00022737"/>
    </source>
</evidence>
<dbReference type="PROSITE" id="PS00678">
    <property type="entry name" value="WD_REPEATS_1"/>
    <property type="match status" value="3"/>
</dbReference>
<feature type="repeat" description="WD" evidence="3">
    <location>
        <begin position="740"/>
        <end position="772"/>
    </location>
</feature>
<keyword evidence="1 3" id="KW-0853">WD repeat</keyword>
<dbReference type="Pfam" id="PF00400">
    <property type="entry name" value="WD40"/>
    <property type="match status" value="9"/>
</dbReference>
<dbReference type="PANTHER" id="PTHR44129">
    <property type="entry name" value="WD REPEAT-CONTAINING PROTEIN POP1"/>
    <property type="match status" value="1"/>
</dbReference>
<gene>
    <name evidence="5" type="ORF">GCM10023217_00680</name>
</gene>
<dbReference type="PRINTS" id="PR00319">
    <property type="entry name" value="GPROTEINB"/>
</dbReference>
<feature type="repeat" description="WD" evidence="3">
    <location>
        <begin position="873"/>
        <end position="906"/>
    </location>
</feature>
<dbReference type="InterPro" id="IPR020472">
    <property type="entry name" value="WD40_PAC1"/>
</dbReference>
<keyword evidence="2" id="KW-0677">Repeat</keyword>
<dbReference type="InterPro" id="IPR001680">
    <property type="entry name" value="WD40_rpt"/>
</dbReference>
<feature type="repeat" description="WD" evidence="3">
    <location>
        <begin position="827"/>
        <end position="868"/>
    </location>
</feature>
<dbReference type="InterPro" id="IPR019775">
    <property type="entry name" value="WD40_repeat_CS"/>
</dbReference>
<feature type="domain" description="Novel STAND NTPase 1" evidence="4">
    <location>
        <begin position="108"/>
        <end position="479"/>
    </location>
</feature>
<dbReference type="InterPro" id="IPR036322">
    <property type="entry name" value="WD40_repeat_dom_sf"/>
</dbReference>
<dbReference type="CDD" id="cd00200">
    <property type="entry name" value="WD40"/>
    <property type="match status" value="1"/>
</dbReference>
<dbReference type="InterPro" id="IPR015943">
    <property type="entry name" value="WD40/YVTN_repeat-like_dom_sf"/>
</dbReference>
<dbReference type="PROSITE" id="PS50082">
    <property type="entry name" value="WD_REPEATS_2"/>
    <property type="match status" value="9"/>
</dbReference>
<feature type="repeat" description="WD" evidence="3">
    <location>
        <begin position="1142"/>
        <end position="1183"/>
    </location>
</feature>
<comment type="caution">
    <text evidence="5">The sequence shown here is derived from an EMBL/GenBank/DDBJ whole genome shotgun (WGS) entry which is preliminary data.</text>
</comment>
<sequence>MTFSAALRSLWAAAGDPTLKNVSAAVAARGRPAGITVSRSLVARLSDWRAGRHLPREFEGVLLLTIAELLDRARKRDALAGLPVRMEQWEELWRQARLAELTRDVESPYPGLAAYGPDTAARFFGRTAQVEAVTALVDEALSEGGGAVALVGVSGSGKSSLLAAGVRPALLQRGMRVVAMTPGVDPDRELSRVLAEAEGEEAAGPLTVIVDQAEELFTVADGADPAAFLDRLIGLTEADDEYPTAVLIGLRADFVGEWLVYPRLLEALNKRTYLLGPMSRDDLRDVITSPAASVGVKLEPGLAERILVEFCGPNLQDYDAGALPLLNHALATLWGHRTGNRLTLRAYENSGGVFGSLGDTAEQMWSGLTPEVRTAVKQLLLRLVHLDDSGRNTRRYRARGELLTGDTAQRTSRATALDELLAARLVVVDGDDRVGFTHEIVMRSWPRLRTWIDENRADLLARQQLEASADTWSESGRDRSLLLRGASLARARHAAATGEVSAAACAFVAAADRTEQRTARLRRTAILALVLATVLGLTLSVVAYRARSEAVAQRTTAELGRLVAEADRLRDSDPTMSARLTQLARDEAPSDSADSRLVATGALPLAMPIRTDSGAVYTVDVSPDGKRVAGTGSDGAARIWTIDDPDADPLVLTGHTGFVTSVAWSGDGSALATTSDDGTARIWSLTDSGAAETDPTVLRGHDGRVVYAAWAPDGRRLVTAGMDGTVRVWDTATGAQLAELDGHTADVRTVAWSPDGTLIASGGSDRTARLWDGATYAPRGVIDGHRDTVHALDFADDSATLATGSDDATIRLWNVTDPAAPALGGPMIGHTAPVWSVGFSPGGRRLVSASVDGSARVWSVAQPELPVQLGPTLDGAGSSVFSATFTPDGRRAVTAGADGTIRIWTLPTTVLAGHTGRVIAPSIAAGRMLTGGAEGTLLLWSSTDQAAPALLASTTTARRARIDQIALSPDGRLAAAATSASTVQIWPIDDAGRFGASTTVRVDTLDQQRVSFAPAATHTGDQLMLTGDRDDSFALWRVAPDGAATRVGAPLVHGSAGTWATAAAWSPDGRRLVTTGVDGVLTLWDVADPAHPRKLGIGEADPRRAINALAWAGDVVASGGDGGLVQLWRVESDGLSLLATRHQAGGGTVRTVDFADDGHRLITAGDGQTMVVWDTADPAEPRQWGEPLGAPGAGRWYAAVLPDGDAVAVGGDRGALTVVVLDPAYADTRIDDASPPLTDAEREHFGIR</sequence>
<keyword evidence="6" id="KW-1185">Reference proteome</keyword>
<dbReference type="EMBL" id="BAABIE010000001">
    <property type="protein sequence ID" value="GAA4737569.1"/>
    <property type="molecule type" value="Genomic_DNA"/>
</dbReference>
<dbReference type="SUPFAM" id="SSF52540">
    <property type="entry name" value="P-loop containing nucleoside triphosphate hydrolases"/>
    <property type="match status" value="1"/>
</dbReference>
<dbReference type="PRINTS" id="PR00320">
    <property type="entry name" value="GPROTEINBRPT"/>
</dbReference>
<dbReference type="InterPro" id="IPR001632">
    <property type="entry name" value="WD40_G-protein_beta-like"/>
</dbReference>
<accession>A0ABP8YTI9</accession>
<feature type="repeat" description="WD" evidence="3">
    <location>
        <begin position="609"/>
        <end position="643"/>
    </location>
</feature>
<dbReference type="Gene3D" id="2.130.10.10">
    <property type="entry name" value="YVTN repeat-like/Quinoprotein amine dehydrogenase"/>
    <property type="match status" value="4"/>
</dbReference>
<dbReference type="Proteomes" id="UP001500822">
    <property type="component" value="Unassembled WGS sequence"/>
</dbReference>
<name>A0ABP8YTI9_9ACTN</name>
<feature type="repeat" description="WD" evidence="3">
    <location>
        <begin position="698"/>
        <end position="739"/>
    </location>
</feature>
<evidence type="ECO:0000256" key="3">
    <source>
        <dbReference type="PROSITE-ProRule" id="PRU00221"/>
    </source>
</evidence>
<dbReference type="PROSITE" id="PS50294">
    <property type="entry name" value="WD_REPEATS_REGION"/>
    <property type="match status" value="7"/>
</dbReference>
<feature type="repeat" description="WD" evidence="3">
    <location>
        <begin position="652"/>
        <end position="693"/>
    </location>
</feature>
<feature type="repeat" description="WD" evidence="3">
    <location>
        <begin position="1061"/>
        <end position="1086"/>
    </location>
</feature>
<feature type="repeat" description="WD" evidence="3">
    <location>
        <begin position="782"/>
        <end position="815"/>
    </location>
</feature>
<proteinExistence type="predicted"/>
<reference evidence="6" key="1">
    <citation type="journal article" date="2019" name="Int. J. Syst. Evol. Microbiol.">
        <title>The Global Catalogue of Microorganisms (GCM) 10K type strain sequencing project: providing services to taxonomists for standard genome sequencing and annotation.</title>
        <authorList>
            <consortium name="The Broad Institute Genomics Platform"/>
            <consortium name="The Broad Institute Genome Sequencing Center for Infectious Disease"/>
            <person name="Wu L."/>
            <person name="Ma J."/>
        </authorList>
    </citation>
    <scope>NUCLEOTIDE SEQUENCE [LARGE SCALE GENOMIC DNA]</scope>
    <source>
        <strain evidence="6">JCM 18077</strain>
    </source>
</reference>
<dbReference type="InterPro" id="IPR027417">
    <property type="entry name" value="P-loop_NTPase"/>
</dbReference>
<evidence type="ECO:0000256" key="1">
    <source>
        <dbReference type="ARBA" id="ARBA00022574"/>
    </source>
</evidence>
<dbReference type="RefSeq" id="WP_345312016.1">
    <property type="nucleotide sequence ID" value="NZ_BAABIE010000001.1"/>
</dbReference>
<dbReference type="InterPro" id="IPR050349">
    <property type="entry name" value="WD_LIS1/nudF_dynein_reg"/>
</dbReference>
<evidence type="ECO:0000313" key="5">
    <source>
        <dbReference type="EMBL" id="GAA4737569.1"/>
    </source>
</evidence>
<organism evidence="5 6">
    <name type="scientific">Gordonia alkaliphila</name>
    <dbReference type="NCBI Taxonomy" id="1053547"/>
    <lineage>
        <taxon>Bacteria</taxon>
        <taxon>Bacillati</taxon>
        <taxon>Actinomycetota</taxon>
        <taxon>Actinomycetes</taxon>
        <taxon>Mycobacteriales</taxon>
        <taxon>Gordoniaceae</taxon>
        <taxon>Gordonia</taxon>
    </lineage>
</organism>
<dbReference type="SMART" id="SM00320">
    <property type="entry name" value="WD40"/>
    <property type="match status" value="12"/>
</dbReference>
<protein>
    <recommendedName>
        <fullName evidence="4">Novel STAND NTPase 1 domain-containing protein</fullName>
    </recommendedName>
</protein>
<dbReference type="InterPro" id="IPR049052">
    <property type="entry name" value="nSTAND1"/>
</dbReference>